<proteinExistence type="predicted"/>
<dbReference type="VEuPathDB" id="GiardiaDB:GL50803_0014758"/>
<dbReference type="VEuPathDB" id="GiardiaDB:QR46_0717"/>
<dbReference type="VEuPathDB" id="GiardiaDB:DHA2_151712"/>
<dbReference type="VEuPathDB" id="GiardiaDB:GL50581_4319"/>
<evidence type="ECO:0000256" key="1">
    <source>
        <dbReference type="SAM" id="Coils"/>
    </source>
</evidence>
<dbReference type="OrthoDB" id="10257735at2759"/>
<reference evidence="3" key="2">
    <citation type="journal article" date="2013" name="Genome Biol. Evol.">
        <title>Genome sequencing of Giardia lamblia genotypes A2 and B isolates (DH and GS) and comparative analysis with the genomes of genotypes A1 and E (WB and Pig).</title>
        <authorList>
            <person name="Adam R.D."/>
            <person name="Dahlstrom E.W."/>
            <person name="Martens C.A."/>
            <person name="Bruno D.P."/>
            <person name="Barbian K.D."/>
            <person name="Ricklefs S.M."/>
            <person name="Hernandez M.M."/>
            <person name="Narla N.P."/>
            <person name="Patel R.B."/>
            <person name="Porcella S.F."/>
            <person name="Nash T.E."/>
        </authorList>
    </citation>
    <scope>NUCLEOTIDE SEQUENCE [LARGE SCALE GENOMIC DNA]</scope>
    <source>
        <strain evidence="3">GS</strain>
    </source>
</reference>
<dbReference type="SUPFAM" id="SSF48371">
    <property type="entry name" value="ARM repeat"/>
    <property type="match status" value="1"/>
</dbReference>
<comment type="caution">
    <text evidence="3">The sequence shown here is derived from an EMBL/GenBank/DDBJ whole genome shotgun (WGS) entry which is preliminary data.</text>
</comment>
<dbReference type="EMBL" id="AHHH01000004">
    <property type="protein sequence ID" value="ESU45562.1"/>
    <property type="molecule type" value="Genomic_DNA"/>
</dbReference>
<sequence length="1032" mass="110206">MMDLDQLISLTVAELPVAPQRVPDSDMGALVGQLVSRLESSPALETQLHSLNELSLLATTSPGPLLACLPSIYKILSSPATSPTILLAAFSFLCALFAPTAKDQAEDTKQRTNAKISFLQESMNGLSLAFAQSTQMHNATTSPALSVLVWLLTDSEPMSIVTEILQHRIHVPSFSTQTCLAEHLVQLLQIASPDAFTVIDLVLSIPGAIDGQSALVASCTKAGILEQALRNIEADKVTTPRAISSMHILTLTVDLAANLSPPDATFSLSQEVIQRNVIGSLGDLVHACTYSLISDLADKKPFGDAVATVLSKALHLISMLISPGTKQLILDSKIFAYSLMLVCSPADADFAHKDIRLVSLDAAKLILQLVGDDPASNQKIANTVVLSLQPGVSMRSIDVPTRLSHILLALWESIDPDFYAAVLRLLLGIFQQTDLVAGCLNAVTNPLFSLYKASWTGGFKLLARTLGMRVPEDISRKSSKEQAYMRFSAYAQEAQKIYRTAVVQTLGKGDSGPKCSVSKQTCINLLQCMANSELPPTVLAASATCLLSMIASNDRNGQCLAFSVLSCPKTIYDSIPTFLGALFGSAARALSNQQSALSVLTLLIALLDILKSDNFFAFVSLFYISDPAELVKHLSNFIAASLKVDTPALIRGMAASIIASMPAAFYTSISPLLSETFSSGESLRTALRTALVQGKTASLPESSILLPHLARLRSNTDALIDALSALPLAQKSSTSTLVLPAVPSFEQKPALIPHSPISLPKPSIALTNTSTQTDLNLTALMAEHALLKQEISQLREENTKLAQKISAYTRESPFNNQPGHASTNLAPTLESRMLEPVPADVTERNKDELATSAAIDSEPLTSVTEESDHLEERLGSEIPNVDVPDCLQPLTDATATSNPEDFFDQIDIHASSVTNVQLDQNVELPTSNISLANADPGPSTQLCSDLFVNLSQDVSDPVALPLPDDSAAAHEALSITEQPPVPMVPINIPVPTSGTVGSRRPGRGGIRARYATGLSEDARKNIAIEEQNNQSL</sequence>
<organism evidence="3">
    <name type="scientific">Giardia intestinalis</name>
    <name type="common">Giardia lamblia</name>
    <dbReference type="NCBI Taxonomy" id="5741"/>
    <lineage>
        <taxon>Eukaryota</taxon>
        <taxon>Metamonada</taxon>
        <taxon>Diplomonadida</taxon>
        <taxon>Hexamitidae</taxon>
        <taxon>Giardiinae</taxon>
        <taxon>Giardia</taxon>
    </lineage>
</organism>
<gene>
    <name evidence="3" type="ORF">GSB_150025</name>
</gene>
<dbReference type="InterPro" id="IPR016024">
    <property type="entry name" value="ARM-type_fold"/>
</dbReference>
<evidence type="ECO:0000313" key="3">
    <source>
        <dbReference type="EMBL" id="ESU45562.1"/>
    </source>
</evidence>
<feature type="region of interest" description="Disordered" evidence="2">
    <location>
        <begin position="842"/>
        <end position="871"/>
    </location>
</feature>
<name>V6U4J5_GIAIN</name>
<protein>
    <submittedName>
        <fullName evidence="3">Uncharacterized protein</fullName>
    </submittedName>
</protein>
<reference evidence="3" key="1">
    <citation type="submission" date="2012-02" db="EMBL/GenBank/DDBJ databases">
        <authorList>
            <person name="Feng W."/>
            <person name="Liu Z."/>
            <person name="Li S."/>
            <person name="Tang W."/>
            <person name="Yang J."/>
        </authorList>
    </citation>
    <scope>NUCLEOTIDE SEQUENCE</scope>
    <source>
        <strain evidence="3">GS</strain>
    </source>
</reference>
<feature type="coiled-coil region" evidence="1">
    <location>
        <begin position="777"/>
        <end position="811"/>
    </location>
</feature>
<accession>V6U4J5</accession>
<dbReference type="AlphaFoldDB" id="V6U4J5"/>
<keyword evidence="1" id="KW-0175">Coiled coil</keyword>
<evidence type="ECO:0000256" key="2">
    <source>
        <dbReference type="SAM" id="MobiDB-lite"/>
    </source>
</evidence>
<dbReference type="Proteomes" id="UP000018040">
    <property type="component" value="Unassembled WGS sequence"/>
</dbReference>